<evidence type="ECO:0000313" key="3">
    <source>
        <dbReference type="Proteomes" id="UP000076962"/>
    </source>
</evidence>
<keyword evidence="1" id="KW-1133">Transmembrane helix</keyword>
<protein>
    <submittedName>
        <fullName evidence="2">Uncharacterized protein</fullName>
    </submittedName>
</protein>
<comment type="caution">
    <text evidence="2">The sequence shown here is derived from an EMBL/GenBank/DDBJ whole genome shotgun (WGS) entry which is preliminary data.</text>
</comment>
<name>A0A176RZR5_9GAMM</name>
<sequence>MRCSKAKSTSYADEGCKTSINNFRGKSFRISTAKTFASELIKGIVHHRGKRITMFASYFLVLAFQVSNLMVPNSCIISGVLGR</sequence>
<organism evidence="2 3">
    <name type="scientific">Candidatus Thiomargarita nelsonii</name>
    <dbReference type="NCBI Taxonomy" id="1003181"/>
    <lineage>
        <taxon>Bacteria</taxon>
        <taxon>Pseudomonadati</taxon>
        <taxon>Pseudomonadota</taxon>
        <taxon>Gammaproteobacteria</taxon>
        <taxon>Thiotrichales</taxon>
        <taxon>Thiotrichaceae</taxon>
        <taxon>Thiomargarita</taxon>
    </lineage>
</organism>
<keyword evidence="1" id="KW-0812">Transmembrane</keyword>
<keyword evidence="1" id="KW-0472">Membrane</keyword>
<proteinExistence type="predicted"/>
<dbReference type="Proteomes" id="UP000076962">
    <property type="component" value="Unassembled WGS sequence"/>
</dbReference>
<evidence type="ECO:0000313" key="2">
    <source>
        <dbReference type="EMBL" id="OAD21303.1"/>
    </source>
</evidence>
<accession>A0A176RZR5</accession>
<dbReference type="EMBL" id="LUTY01001730">
    <property type="protein sequence ID" value="OAD21303.1"/>
    <property type="molecule type" value="Genomic_DNA"/>
</dbReference>
<feature type="transmembrane region" description="Helical" evidence="1">
    <location>
        <begin position="52"/>
        <end position="71"/>
    </location>
</feature>
<dbReference type="AlphaFoldDB" id="A0A176RZR5"/>
<reference evidence="2 3" key="1">
    <citation type="submission" date="2016-05" db="EMBL/GenBank/DDBJ databases">
        <title>Single-cell genome of chain-forming Candidatus Thiomargarita nelsonii and comparison to other large sulfur-oxidizing bacteria.</title>
        <authorList>
            <person name="Winkel M."/>
            <person name="Salman V."/>
            <person name="Woyke T."/>
            <person name="Schulz-Vogt H."/>
            <person name="Richter M."/>
            <person name="Flood B."/>
            <person name="Bailey J."/>
            <person name="Amann R."/>
            <person name="Mussmann M."/>
        </authorList>
    </citation>
    <scope>NUCLEOTIDE SEQUENCE [LARGE SCALE GENOMIC DNA]</scope>
    <source>
        <strain evidence="2 3">THI036</strain>
    </source>
</reference>
<gene>
    <name evidence="2" type="ORF">THIOM_002934</name>
</gene>
<evidence type="ECO:0000256" key="1">
    <source>
        <dbReference type="SAM" id="Phobius"/>
    </source>
</evidence>
<keyword evidence="3" id="KW-1185">Reference proteome</keyword>